<evidence type="ECO:0000313" key="3">
    <source>
        <dbReference type="EMBL" id="PCH35414.1"/>
    </source>
</evidence>
<protein>
    <recommendedName>
        <fullName evidence="2">DUF7918 domain-containing protein</fullName>
    </recommendedName>
</protein>
<name>A0A2H3JFC6_WOLCO</name>
<gene>
    <name evidence="3" type="ORF">WOLCODRAFT_166263</name>
</gene>
<feature type="compositionally biased region" description="Polar residues" evidence="1">
    <location>
        <begin position="271"/>
        <end position="289"/>
    </location>
</feature>
<dbReference type="EMBL" id="KB467843">
    <property type="protein sequence ID" value="PCH35414.1"/>
    <property type="molecule type" value="Genomic_DNA"/>
</dbReference>
<evidence type="ECO:0000256" key="1">
    <source>
        <dbReference type="SAM" id="MobiDB-lite"/>
    </source>
</evidence>
<evidence type="ECO:0000313" key="4">
    <source>
        <dbReference type="Proteomes" id="UP000218811"/>
    </source>
</evidence>
<accession>A0A2H3JFC6</accession>
<organism evidence="3 4">
    <name type="scientific">Wolfiporia cocos (strain MD-104)</name>
    <name type="common">Brown rot fungus</name>
    <dbReference type="NCBI Taxonomy" id="742152"/>
    <lineage>
        <taxon>Eukaryota</taxon>
        <taxon>Fungi</taxon>
        <taxon>Dikarya</taxon>
        <taxon>Basidiomycota</taxon>
        <taxon>Agaricomycotina</taxon>
        <taxon>Agaricomycetes</taxon>
        <taxon>Polyporales</taxon>
        <taxon>Phaeolaceae</taxon>
        <taxon>Wolfiporia</taxon>
    </lineage>
</organism>
<dbReference type="OMA" id="VRPIMFT"/>
<feature type="region of interest" description="Disordered" evidence="1">
    <location>
        <begin position="209"/>
        <end position="299"/>
    </location>
</feature>
<dbReference type="Pfam" id="PF25534">
    <property type="entry name" value="DUF7918"/>
    <property type="match status" value="1"/>
</dbReference>
<keyword evidence="4" id="KW-1185">Reference proteome</keyword>
<dbReference type="STRING" id="742152.A0A2H3JFC6"/>
<dbReference type="PANTHER" id="PTHR36223:SF1">
    <property type="entry name" value="TRANSCRIPTION ELONGATION FACTOR EAF N-TERMINAL DOMAIN-CONTAINING PROTEIN"/>
    <property type="match status" value="1"/>
</dbReference>
<dbReference type="AlphaFoldDB" id="A0A2H3JFC6"/>
<dbReference type="Proteomes" id="UP000218811">
    <property type="component" value="Unassembled WGS sequence"/>
</dbReference>
<dbReference type="PANTHER" id="PTHR36223">
    <property type="entry name" value="BETA-LACTAMASE-TYPE TRANSPEPTIDASE FOLD DOMAIN CONTAINING PROTEIN"/>
    <property type="match status" value="1"/>
</dbReference>
<sequence>MHLNNLDISIWCGGRALPEYAVKYEEERTIACYIPSEVGQNFEIRFRDTRQWTSRADGHTLRCAIDGRVMGGSLCGAGQHGSRWGVRVSETSRQMFTFSPLILTDDDDAPHAGGNENLGTIEIKALRVVQQNVREFRRNDVPRVGPIHEKSKKAGSHCVELGQTRTCSPARRIECQYLDPKGVYAARFVFRYRSRELLLAQGIIVKSEADDAASAPRNNKRRADSSPQRNEGEPSRKRQRNSVVQAKRSSSLIEDARPKGGVTGWARARRTPSQTVKKEPQPSQLSVTYSEIIDLTQDD</sequence>
<dbReference type="InterPro" id="IPR057678">
    <property type="entry name" value="DUF7918"/>
</dbReference>
<proteinExistence type="predicted"/>
<feature type="compositionally biased region" description="Polar residues" evidence="1">
    <location>
        <begin position="241"/>
        <end position="252"/>
    </location>
</feature>
<evidence type="ECO:0000259" key="2">
    <source>
        <dbReference type="Pfam" id="PF25534"/>
    </source>
</evidence>
<reference evidence="3 4" key="1">
    <citation type="journal article" date="2012" name="Science">
        <title>The Paleozoic origin of enzymatic lignin decomposition reconstructed from 31 fungal genomes.</title>
        <authorList>
            <person name="Floudas D."/>
            <person name="Binder M."/>
            <person name="Riley R."/>
            <person name="Barry K."/>
            <person name="Blanchette R.A."/>
            <person name="Henrissat B."/>
            <person name="Martinez A.T."/>
            <person name="Otillar R."/>
            <person name="Spatafora J.W."/>
            <person name="Yadav J.S."/>
            <person name="Aerts A."/>
            <person name="Benoit I."/>
            <person name="Boyd A."/>
            <person name="Carlson A."/>
            <person name="Copeland A."/>
            <person name="Coutinho P.M."/>
            <person name="de Vries R.P."/>
            <person name="Ferreira P."/>
            <person name="Findley K."/>
            <person name="Foster B."/>
            <person name="Gaskell J."/>
            <person name="Glotzer D."/>
            <person name="Gorecki P."/>
            <person name="Heitman J."/>
            <person name="Hesse C."/>
            <person name="Hori C."/>
            <person name="Igarashi K."/>
            <person name="Jurgens J.A."/>
            <person name="Kallen N."/>
            <person name="Kersten P."/>
            <person name="Kohler A."/>
            <person name="Kuees U."/>
            <person name="Kumar T.K.A."/>
            <person name="Kuo A."/>
            <person name="LaButti K."/>
            <person name="Larrondo L.F."/>
            <person name="Lindquist E."/>
            <person name="Ling A."/>
            <person name="Lombard V."/>
            <person name="Lucas S."/>
            <person name="Lundell T."/>
            <person name="Martin R."/>
            <person name="McLaughlin D.J."/>
            <person name="Morgenstern I."/>
            <person name="Morin E."/>
            <person name="Murat C."/>
            <person name="Nagy L.G."/>
            <person name="Nolan M."/>
            <person name="Ohm R.A."/>
            <person name="Patyshakuliyeva A."/>
            <person name="Rokas A."/>
            <person name="Ruiz-Duenas F.J."/>
            <person name="Sabat G."/>
            <person name="Salamov A."/>
            <person name="Samejima M."/>
            <person name="Schmutz J."/>
            <person name="Slot J.C."/>
            <person name="St John F."/>
            <person name="Stenlid J."/>
            <person name="Sun H."/>
            <person name="Sun S."/>
            <person name="Syed K."/>
            <person name="Tsang A."/>
            <person name="Wiebenga A."/>
            <person name="Young D."/>
            <person name="Pisabarro A."/>
            <person name="Eastwood D.C."/>
            <person name="Martin F."/>
            <person name="Cullen D."/>
            <person name="Grigoriev I.V."/>
            <person name="Hibbett D.S."/>
        </authorList>
    </citation>
    <scope>NUCLEOTIDE SEQUENCE [LARGE SCALE GENOMIC DNA]</scope>
    <source>
        <strain evidence="3 4">MD-104</strain>
    </source>
</reference>
<dbReference type="OrthoDB" id="3364132at2759"/>
<feature type="domain" description="DUF7918" evidence="2">
    <location>
        <begin position="6"/>
        <end position="205"/>
    </location>
</feature>